<keyword evidence="2" id="KW-1185">Reference proteome</keyword>
<proteinExistence type="predicted"/>
<protein>
    <recommendedName>
        <fullName evidence="3">C-type lectin domain-containing protein</fullName>
    </recommendedName>
</protein>
<evidence type="ECO:0000313" key="1">
    <source>
        <dbReference type="EMBL" id="AWP06639.1"/>
    </source>
</evidence>
<accession>A0A2U9BSU9</accession>
<dbReference type="EMBL" id="CP026251">
    <property type="protein sequence ID" value="AWP06639.1"/>
    <property type="molecule type" value="Genomic_DNA"/>
</dbReference>
<sequence length="53" mass="6157">MSRLVKEFVEEQPVGTLKAAWIGLTDKKDEKNFVWVNGPRHYICEKKVPRDGI</sequence>
<dbReference type="AlphaFoldDB" id="A0A2U9BSU9"/>
<evidence type="ECO:0000313" key="2">
    <source>
        <dbReference type="Proteomes" id="UP000246464"/>
    </source>
</evidence>
<gene>
    <name evidence="1" type="ORF">SMAX5B_021241</name>
</gene>
<reference evidence="1 2" key="1">
    <citation type="submission" date="2017-12" db="EMBL/GenBank/DDBJ databases">
        <title>Integrating genomic resources of turbot (Scophthalmus maximus) in depth evaluation of genetic and physical mapping variation across individuals.</title>
        <authorList>
            <person name="Martinez P."/>
        </authorList>
    </citation>
    <scope>NUCLEOTIDE SEQUENCE [LARGE SCALE GENOMIC DNA]</scope>
</reference>
<dbReference type="InterPro" id="IPR016187">
    <property type="entry name" value="CTDL_fold"/>
</dbReference>
<dbReference type="Proteomes" id="UP000246464">
    <property type="component" value="Chromosome 9"/>
</dbReference>
<name>A0A2U9BSU9_SCOMX</name>
<dbReference type="SUPFAM" id="SSF56436">
    <property type="entry name" value="C-type lectin-like"/>
    <property type="match status" value="1"/>
</dbReference>
<organism evidence="1 2">
    <name type="scientific">Scophthalmus maximus</name>
    <name type="common">Turbot</name>
    <name type="synonym">Psetta maxima</name>
    <dbReference type="NCBI Taxonomy" id="52904"/>
    <lineage>
        <taxon>Eukaryota</taxon>
        <taxon>Metazoa</taxon>
        <taxon>Chordata</taxon>
        <taxon>Craniata</taxon>
        <taxon>Vertebrata</taxon>
        <taxon>Euteleostomi</taxon>
        <taxon>Actinopterygii</taxon>
        <taxon>Neopterygii</taxon>
        <taxon>Teleostei</taxon>
        <taxon>Neoteleostei</taxon>
        <taxon>Acanthomorphata</taxon>
        <taxon>Carangaria</taxon>
        <taxon>Pleuronectiformes</taxon>
        <taxon>Pleuronectoidei</taxon>
        <taxon>Scophthalmidae</taxon>
        <taxon>Scophthalmus</taxon>
    </lineage>
</organism>
<dbReference type="STRING" id="52904.ENSSMAP00000000856"/>
<evidence type="ECO:0008006" key="3">
    <source>
        <dbReference type="Google" id="ProtNLM"/>
    </source>
</evidence>